<feature type="compositionally biased region" description="Acidic residues" evidence="1">
    <location>
        <begin position="265"/>
        <end position="275"/>
    </location>
</feature>
<dbReference type="AlphaFoldDB" id="A0A444WYI1"/>
<reference evidence="3 4" key="1">
    <citation type="submission" date="2019-01" db="EMBL/GenBank/DDBJ databases">
        <title>Sequencing of cultivated peanut Arachis hypogaea provides insights into genome evolution and oil improvement.</title>
        <authorList>
            <person name="Chen X."/>
        </authorList>
    </citation>
    <scope>NUCLEOTIDE SEQUENCE [LARGE SCALE GENOMIC DNA]</scope>
    <source>
        <strain evidence="4">cv. Fuhuasheng</strain>
        <tissue evidence="3">Leaves</tissue>
    </source>
</reference>
<gene>
    <name evidence="3" type="ORF">Ahy_B10g101102</name>
</gene>
<dbReference type="InterPro" id="IPR040290">
    <property type="entry name" value="Prot_E6-like"/>
</dbReference>
<dbReference type="STRING" id="3818.A0A444WYI1"/>
<accession>A0A444WYI1</accession>
<dbReference type="Proteomes" id="UP000289738">
    <property type="component" value="Chromosome B10"/>
</dbReference>
<evidence type="ECO:0000313" key="3">
    <source>
        <dbReference type="EMBL" id="RYQ82514.1"/>
    </source>
</evidence>
<evidence type="ECO:0000313" key="4">
    <source>
        <dbReference type="Proteomes" id="UP000289738"/>
    </source>
</evidence>
<dbReference type="Gramene" id="arahy.Tifrunner.gnm2.ann2.Ah20g048600.1">
    <property type="protein sequence ID" value="arahy.Tifrunner.gnm2.ann2.Ah20g048600.1-CDS-1"/>
    <property type="gene ID" value="arahy.Tifrunner.gnm2.ann2.Ah20g048600"/>
</dbReference>
<dbReference type="OrthoDB" id="1306371at2759"/>
<dbReference type="PANTHER" id="PTHR35274">
    <property type="entry name" value="E6-LIKE PROTEIN"/>
    <property type="match status" value="1"/>
</dbReference>
<dbReference type="PANTHER" id="PTHR35274:SF2">
    <property type="entry name" value="E6-LIKE PROTEIN"/>
    <property type="match status" value="1"/>
</dbReference>
<keyword evidence="4" id="KW-1185">Reference proteome</keyword>
<feature type="compositionally biased region" description="Low complexity" evidence="1">
    <location>
        <begin position="228"/>
        <end position="263"/>
    </location>
</feature>
<proteinExistence type="predicted"/>
<evidence type="ECO:0000256" key="2">
    <source>
        <dbReference type="SAM" id="SignalP"/>
    </source>
</evidence>
<feature type="region of interest" description="Disordered" evidence="1">
    <location>
        <begin position="48"/>
        <end position="68"/>
    </location>
</feature>
<protein>
    <recommendedName>
        <fullName evidence="5">Protein E6</fullName>
    </recommendedName>
</protein>
<comment type="caution">
    <text evidence="3">The sequence shown here is derived from an EMBL/GenBank/DDBJ whole genome shotgun (WGS) entry which is preliminary data.</text>
</comment>
<sequence>MAPFSNFISCIFLTTLLLSLEIINARESQFFSKVTPVKETEQLPNKEFPLINNNNNNPQQEQPSFVPETTENSYGLYGHETFEHHPPTTTTNYKPYNTEFEDTSRYTNNYDNNHEFSNNNDQNEEFINNNNNYYNKDSYGNYQNELSDTKYTEEGYNSMDNHNNYNNHMFSYNNNAGSNGNNNNRYNPERQGMSDTRFLEGGKYYYDLESEKYNTNNHGEAYRGVMNNHNNNNNDNFNNYNSYNNQGGNAYHGNYNSNQNNNQEFFEDEIDDTQP</sequence>
<dbReference type="EMBL" id="SDMP01000020">
    <property type="protein sequence ID" value="RYQ82514.1"/>
    <property type="molecule type" value="Genomic_DNA"/>
</dbReference>
<feature type="chain" id="PRO_5019559096" description="Protein E6" evidence="2">
    <location>
        <begin position="26"/>
        <end position="275"/>
    </location>
</feature>
<feature type="compositionally biased region" description="Polar residues" evidence="1">
    <location>
        <begin position="58"/>
        <end position="68"/>
    </location>
</feature>
<evidence type="ECO:0008006" key="5">
    <source>
        <dbReference type="Google" id="ProtNLM"/>
    </source>
</evidence>
<evidence type="ECO:0000256" key="1">
    <source>
        <dbReference type="SAM" id="MobiDB-lite"/>
    </source>
</evidence>
<name>A0A444WYI1_ARAHY</name>
<feature type="region of interest" description="Disordered" evidence="1">
    <location>
        <begin position="228"/>
        <end position="275"/>
    </location>
</feature>
<organism evidence="3 4">
    <name type="scientific">Arachis hypogaea</name>
    <name type="common">Peanut</name>
    <dbReference type="NCBI Taxonomy" id="3818"/>
    <lineage>
        <taxon>Eukaryota</taxon>
        <taxon>Viridiplantae</taxon>
        <taxon>Streptophyta</taxon>
        <taxon>Embryophyta</taxon>
        <taxon>Tracheophyta</taxon>
        <taxon>Spermatophyta</taxon>
        <taxon>Magnoliopsida</taxon>
        <taxon>eudicotyledons</taxon>
        <taxon>Gunneridae</taxon>
        <taxon>Pentapetalae</taxon>
        <taxon>rosids</taxon>
        <taxon>fabids</taxon>
        <taxon>Fabales</taxon>
        <taxon>Fabaceae</taxon>
        <taxon>Papilionoideae</taxon>
        <taxon>50 kb inversion clade</taxon>
        <taxon>dalbergioids sensu lato</taxon>
        <taxon>Dalbergieae</taxon>
        <taxon>Pterocarpus clade</taxon>
        <taxon>Arachis</taxon>
    </lineage>
</organism>
<keyword evidence="2" id="KW-0732">Signal</keyword>
<feature type="signal peptide" evidence="2">
    <location>
        <begin position="1"/>
        <end position="25"/>
    </location>
</feature>